<feature type="compositionally biased region" description="Basic and acidic residues" evidence="1">
    <location>
        <begin position="495"/>
        <end position="509"/>
    </location>
</feature>
<dbReference type="RefSeq" id="XP_067927257.1">
    <property type="nucleotide sequence ID" value="XM_068060769.1"/>
</dbReference>
<dbReference type="OrthoDB" id="341300at2759"/>
<dbReference type="EMBL" id="MIGC01000200">
    <property type="protein sequence ID" value="PHJ25611.1"/>
    <property type="molecule type" value="Genomic_DNA"/>
</dbReference>
<protein>
    <submittedName>
        <fullName evidence="3">Metallo-beta-lactamase domain protein</fullName>
    </submittedName>
</protein>
<dbReference type="VEuPathDB" id="ToxoDB:CSUI_000535"/>
<dbReference type="PANTHER" id="PTHR42663">
    <property type="entry name" value="HYDROLASE C777.06C-RELATED-RELATED"/>
    <property type="match status" value="1"/>
</dbReference>
<feature type="region of interest" description="Disordered" evidence="1">
    <location>
        <begin position="439"/>
        <end position="548"/>
    </location>
</feature>
<dbReference type="AlphaFoldDB" id="A0A2C6KNN3"/>
<feature type="region of interest" description="Disordered" evidence="1">
    <location>
        <begin position="123"/>
        <end position="165"/>
    </location>
</feature>
<evidence type="ECO:0000259" key="2">
    <source>
        <dbReference type="Pfam" id="PF12706"/>
    </source>
</evidence>
<evidence type="ECO:0000313" key="4">
    <source>
        <dbReference type="Proteomes" id="UP000221165"/>
    </source>
</evidence>
<feature type="region of interest" description="Disordered" evidence="1">
    <location>
        <begin position="29"/>
        <end position="60"/>
    </location>
</feature>
<dbReference type="PANTHER" id="PTHR42663:SF6">
    <property type="entry name" value="HYDROLASE C777.06C-RELATED"/>
    <property type="match status" value="1"/>
</dbReference>
<feature type="compositionally biased region" description="Low complexity" evidence="1">
    <location>
        <begin position="48"/>
        <end position="60"/>
    </location>
</feature>
<sequence length="645" mass="71714">MSSSTENLSSSCSSSFPLPIVPLFSSIHDTEDLNHPSKDSRPSHHTVPSSSSSSFPSSSSSFSCKNDGLLFLGTGVSCALPQLGHVLPMGSPSHPFYPYLHVPFEELPSVHTLHELSAANLEKIKKQPTTHTPHSQKENRMTGKDSRSQGASQTREERIGGGGKGVATEKTLEEEQFSYGYCKKEDKHTIACVSCFMSWKNPRDANHRNNVSVVLRLNGKNILIDCGKTFREASLAFFPLHNIPSLDAVFLSHDHQDAVGGLDDLRDFQYFTRPTLHKHLPEVLHAAVPLTISSSSSAVSDSDKGGGVHTPRLDKDPAVETPSGGKRRRKEEHELSGENGIDTKTSSSIGKLEISKNKSSSLLLSVDCAAPEEVFVAGETLRKDREIRRELGYRPQSLLDCYLGPKTLRSLCSKFRYIIHTSWKMQRWLIEHDEEDTKEDFSSSSSFDRLLSPDMQKAKEEKEKKEEMRRGEEKDRERKESEAESTTAPSHKKKVREDTHEVREHEETAKVLIVNNDEENVHEEVLERNRSSSSSSSPSNSSSSTSSRLIDWNEAPVLERKVACLAFHLINDEVALPTAYSTLASSSSSSMADTFLSPSSSSVDPKGREDEETRSDKNPKDDLSFMWKKLPPPQKDHAGFSPIRV</sequence>
<dbReference type="Gene3D" id="3.60.15.10">
    <property type="entry name" value="Ribonuclease Z/Hydroxyacylglutathione hydrolase-like"/>
    <property type="match status" value="1"/>
</dbReference>
<dbReference type="Proteomes" id="UP000221165">
    <property type="component" value="Unassembled WGS sequence"/>
</dbReference>
<feature type="compositionally biased region" description="Low complexity" evidence="1">
    <location>
        <begin position="531"/>
        <end position="547"/>
    </location>
</feature>
<reference evidence="3 4" key="1">
    <citation type="journal article" date="2017" name="Int. J. Parasitol.">
        <title>The genome of the protozoan parasite Cystoisospora suis and a reverse vaccinology approach to identify vaccine candidates.</title>
        <authorList>
            <person name="Palmieri N."/>
            <person name="Shrestha A."/>
            <person name="Ruttkowski B."/>
            <person name="Beck T."/>
            <person name="Vogl C."/>
            <person name="Tomley F."/>
            <person name="Blake D.P."/>
            <person name="Joachim A."/>
        </authorList>
    </citation>
    <scope>NUCLEOTIDE SEQUENCE [LARGE SCALE GENOMIC DNA]</scope>
    <source>
        <strain evidence="3 4">Wien I</strain>
    </source>
</reference>
<comment type="caution">
    <text evidence="3">The sequence shown here is derived from an EMBL/GenBank/DDBJ whole genome shotgun (WGS) entry which is preliminary data.</text>
</comment>
<feature type="compositionally biased region" description="Low complexity" evidence="1">
    <location>
        <begin position="442"/>
        <end position="452"/>
    </location>
</feature>
<feature type="compositionally biased region" description="Basic and acidic residues" evidence="1">
    <location>
        <begin position="605"/>
        <end position="623"/>
    </location>
</feature>
<name>A0A2C6KNN3_9APIC</name>
<feature type="region of interest" description="Disordered" evidence="1">
    <location>
        <begin position="587"/>
        <end position="645"/>
    </location>
</feature>
<feature type="compositionally biased region" description="Low complexity" evidence="1">
    <location>
        <begin position="587"/>
        <end position="597"/>
    </location>
</feature>
<feature type="domain" description="Metallo-beta-lactamase" evidence="2">
    <location>
        <begin position="221"/>
        <end position="286"/>
    </location>
</feature>
<keyword evidence="4" id="KW-1185">Reference proteome</keyword>
<feature type="compositionally biased region" description="Basic and acidic residues" evidence="1">
    <location>
        <begin position="29"/>
        <end position="42"/>
    </location>
</feature>
<feature type="non-terminal residue" evidence="3">
    <location>
        <position position="645"/>
    </location>
</feature>
<dbReference type="Pfam" id="PF12706">
    <property type="entry name" value="Lactamase_B_2"/>
    <property type="match status" value="1"/>
</dbReference>
<feature type="compositionally biased region" description="Basic and acidic residues" evidence="1">
    <location>
        <begin position="456"/>
        <end position="482"/>
    </location>
</feature>
<organism evidence="3 4">
    <name type="scientific">Cystoisospora suis</name>
    <dbReference type="NCBI Taxonomy" id="483139"/>
    <lineage>
        <taxon>Eukaryota</taxon>
        <taxon>Sar</taxon>
        <taxon>Alveolata</taxon>
        <taxon>Apicomplexa</taxon>
        <taxon>Conoidasida</taxon>
        <taxon>Coccidia</taxon>
        <taxon>Eucoccidiorida</taxon>
        <taxon>Eimeriorina</taxon>
        <taxon>Sarcocystidae</taxon>
        <taxon>Cystoisospora</taxon>
    </lineage>
</organism>
<evidence type="ECO:0000313" key="3">
    <source>
        <dbReference type="EMBL" id="PHJ25611.1"/>
    </source>
</evidence>
<feature type="region of interest" description="Disordered" evidence="1">
    <location>
        <begin position="295"/>
        <end position="344"/>
    </location>
</feature>
<dbReference type="SUPFAM" id="SSF56281">
    <property type="entry name" value="Metallo-hydrolase/oxidoreductase"/>
    <property type="match status" value="1"/>
</dbReference>
<gene>
    <name evidence="3" type="ORF">CSUI_000535</name>
</gene>
<feature type="compositionally biased region" description="Basic and acidic residues" evidence="1">
    <location>
        <begin position="135"/>
        <end position="147"/>
    </location>
</feature>
<dbReference type="InterPro" id="IPR001279">
    <property type="entry name" value="Metallo-B-lactamas"/>
</dbReference>
<accession>A0A2C6KNN3</accession>
<dbReference type="InterPro" id="IPR036866">
    <property type="entry name" value="RibonucZ/Hydroxyglut_hydro"/>
</dbReference>
<dbReference type="GeneID" id="94423980"/>
<evidence type="ECO:0000256" key="1">
    <source>
        <dbReference type="SAM" id="MobiDB-lite"/>
    </source>
</evidence>
<proteinExistence type="predicted"/>
<feature type="compositionally biased region" description="Basic and acidic residues" evidence="1">
    <location>
        <begin position="301"/>
        <end position="318"/>
    </location>
</feature>